<comment type="similarity">
    <text evidence="1">Belongs to the peroxidase family.</text>
</comment>
<dbReference type="GO" id="GO:0004601">
    <property type="term" value="F:peroxidase activity"/>
    <property type="evidence" value="ECO:0007669"/>
    <property type="project" value="InterPro"/>
</dbReference>
<dbReference type="Pfam" id="PF00141">
    <property type="entry name" value="peroxidase"/>
    <property type="match status" value="1"/>
</dbReference>
<dbReference type="GO" id="GO:0020037">
    <property type="term" value="F:heme binding"/>
    <property type="evidence" value="ECO:0007669"/>
    <property type="project" value="InterPro"/>
</dbReference>
<evidence type="ECO:0000259" key="3">
    <source>
        <dbReference type="PROSITE" id="PS50873"/>
    </source>
</evidence>
<dbReference type="InterPro" id="IPR002016">
    <property type="entry name" value="Haem_peroxidase"/>
</dbReference>
<keyword evidence="5" id="KW-1185">Reference proteome</keyword>
<proteinExistence type="inferred from homology"/>
<dbReference type="AlphaFoldDB" id="A0AAE1SXT2"/>
<dbReference type="SUPFAM" id="SSF48113">
    <property type="entry name" value="Heme-dependent peroxidases"/>
    <property type="match status" value="1"/>
</dbReference>
<protein>
    <recommendedName>
        <fullName evidence="3">Plant heme peroxidase family profile domain-containing protein</fullName>
    </recommendedName>
</protein>
<name>A0AAE1SXT2_9SOLA</name>
<feature type="region of interest" description="Disordered" evidence="2">
    <location>
        <begin position="90"/>
        <end position="121"/>
    </location>
</feature>
<dbReference type="Proteomes" id="UP001291623">
    <property type="component" value="Unassembled WGS sequence"/>
</dbReference>
<dbReference type="GO" id="GO:0006979">
    <property type="term" value="P:response to oxidative stress"/>
    <property type="evidence" value="ECO:0007669"/>
    <property type="project" value="InterPro"/>
</dbReference>
<feature type="domain" description="Plant heme peroxidase family profile" evidence="3">
    <location>
        <begin position="16"/>
        <end position="105"/>
    </location>
</feature>
<reference evidence="4" key="1">
    <citation type="submission" date="2023-12" db="EMBL/GenBank/DDBJ databases">
        <title>Genome assembly of Anisodus tanguticus.</title>
        <authorList>
            <person name="Wang Y.-J."/>
        </authorList>
    </citation>
    <scope>NUCLEOTIDE SEQUENCE</scope>
    <source>
        <strain evidence="4">KB-2021</strain>
        <tissue evidence="4">Leaf</tissue>
    </source>
</reference>
<dbReference type="EMBL" id="JAVYJV010000002">
    <property type="protein sequence ID" value="KAK4377688.1"/>
    <property type="molecule type" value="Genomic_DNA"/>
</dbReference>
<evidence type="ECO:0000313" key="4">
    <source>
        <dbReference type="EMBL" id="KAK4377688.1"/>
    </source>
</evidence>
<evidence type="ECO:0000313" key="5">
    <source>
        <dbReference type="Proteomes" id="UP001291623"/>
    </source>
</evidence>
<comment type="caution">
    <text evidence="4">The sequence shown here is derived from an EMBL/GenBank/DDBJ whole genome shotgun (WGS) entry which is preliminary data.</text>
</comment>
<dbReference type="InterPro" id="IPR010255">
    <property type="entry name" value="Haem_peroxidase_sf"/>
</dbReference>
<evidence type="ECO:0000256" key="1">
    <source>
        <dbReference type="RuleBase" id="RU004241"/>
    </source>
</evidence>
<dbReference type="PROSITE" id="PS50873">
    <property type="entry name" value="PEROXIDASE_4"/>
    <property type="match status" value="1"/>
</dbReference>
<organism evidence="4 5">
    <name type="scientific">Anisodus tanguticus</name>
    <dbReference type="NCBI Taxonomy" id="243964"/>
    <lineage>
        <taxon>Eukaryota</taxon>
        <taxon>Viridiplantae</taxon>
        <taxon>Streptophyta</taxon>
        <taxon>Embryophyta</taxon>
        <taxon>Tracheophyta</taxon>
        <taxon>Spermatophyta</taxon>
        <taxon>Magnoliopsida</taxon>
        <taxon>eudicotyledons</taxon>
        <taxon>Gunneridae</taxon>
        <taxon>Pentapetalae</taxon>
        <taxon>asterids</taxon>
        <taxon>lamiids</taxon>
        <taxon>Solanales</taxon>
        <taxon>Solanaceae</taxon>
        <taxon>Solanoideae</taxon>
        <taxon>Hyoscyameae</taxon>
        <taxon>Anisodus</taxon>
    </lineage>
</organism>
<gene>
    <name evidence="4" type="ORF">RND71_003984</name>
</gene>
<accession>A0AAE1SXT2</accession>
<dbReference type="Gene3D" id="1.10.520.10">
    <property type="match status" value="1"/>
</dbReference>
<evidence type="ECO:0000256" key="2">
    <source>
        <dbReference type="SAM" id="MobiDB-lite"/>
    </source>
</evidence>
<sequence length="121" mass="13675">MAHAISFRCFISLSKLIQIGFSVHYFQSCDASILLDTTKAQKSDKTSQRNFGMRNFKYIETIKEALENEYHHVQSPCTFSIQAKLNKRLMRSGTPTPGASTPRSDRSVKEVNHGDSIDFKG</sequence>
<feature type="compositionally biased region" description="Polar residues" evidence="2">
    <location>
        <begin position="93"/>
        <end position="102"/>
    </location>
</feature>
<feature type="compositionally biased region" description="Basic and acidic residues" evidence="2">
    <location>
        <begin position="103"/>
        <end position="121"/>
    </location>
</feature>